<dbReference type="PANTHER" id="PTHR30136:SF34">
    <property type="entry name" value="TRANSCRIPTIONAL REGULATOR"/>
    <property type="match status" value="1"/>
</dbReference>
<dbReference type="EMBL" id="RFLX01000027">
    <property type="protein sequence ID" value="RMI17515.1"/>
    <property type="molecule type" value="Genomic_DNA"/>
</dbReference>
<sequence length="265" mass="28870">MSTHKGKNASPAAEGPLFLQSTARTLRVLEVFAQQPRPLSIAELAAAAGLNKSAGQRIVHTLQAMGYLDRSSEGLVPGKKTLYRAFDFLRMNALVESATPVLHELRKSVNERVDLSLLDGPDIVYVVRLQSKRETFSATLVGRRIPSFCSSGGRAMLAAMPEEEAMRILEASDRTPLTPRTITDIPKIVRKIGEARRQGYATAVEESLLGEIALAAAVLDINQRPVAAIHVAASLSEWTEEGFRQRVSPLVMEAAQALSHSYKRG</sequence>
<evidence type="ECO:0000313" key="6">
    <source>
        <dbReference type="EMBL" id="RKK06174.1"/>
    </source>
</evidence>
<dbReference type="Pfam" id="PF09339">
    <property type="entry name" value="HTH_IclR"/>
    <property type="match status" value="1"/>
</dbReference>
<evidence type="ECO:0000313" key="8">
    <source>
        <dbReference type="Proteomes" id="UP000274097"/>
    </source>
</evidence>
<dbReference type="InterPro" id="IPR005471">
    <property type="entry name" value="Tscrpt_reg_IclR_N"/>
</dbReference>
<protein>
    <submittedName>
        <fullName evidence="6">IclR family transcriptional regulator</fullName>
    </submittedName>
    <submittedName>
        <fullName evidence="7">MarR family transcriptional regulator</fullName>
    </submittedName>
</protein>
<dbReference type="SUPFAM" id="SSF46785">
    <property type="entry name" value="Winged helix' DNA-binding domain"/>
    <property type="match status" value="1"/>
</dbReference>
<keyword evidence="1" id="KW-0805">Transcription regulation</keyword>
<keyword evidence="2" id="KW-0238">DNA-binding</keyword>
<dbReference type="SMART" id="SM00346">
    <property type="entry name" value="HTH_ICLR"/>
    <property type="match status" value="1"/>
</dbReference>
<gene>
    <name evidence="6" type="ORF">D6Z83_00475</name>
    <name evidence="7" type="ORF">EBE87_22190</name>
</gene>
<evidence type="ECO:0000313" key="9">
    <source>
        <dbReference type="Proteomes" id="UP000278036"/>
    </source>
</evidence>
<dbReference type="GO" id="GO:0003700">
    <property type="term" value="F:DNA-binding transcription factor activity"/>
    <property type="evidence" value="ECO:0007669"/>
    <property type="project" value="TreeGrafter"/>
</dbReference>
<dbReference type="Gene3D" id="1.10.10.10">
    <property type="entry name" value="Winged helix-like DNA-binding domain superfamily/Winged helix DNA-binding domain"/>
    <property type="match status" value="1"/>
</dbReference>
<organism evidence="6 9">
    <name type="scientific">Teichococcus wenyumeiae</name>
    <dbReference type="NCBI Taxonomy" id="2478470"/>
    <lineage>
        <taxon>Bacteria</taxon>
        <taxon>Pseudomonadati</taxon>
        <taxon>Pseudomonadota</taxon>
        <taxon>Alphaproteobacteria</taxon>
        <taxon>Acetobacterales</taxon>
        <taxon>Roseomonadaceae</taxon>
        <taxon>Roseomonas</taxon>
    </lineage>
</organism>
<dbReference type="Gene3D" id="3.30.450.40">
    <property type="match status" value="1"/>
</dbReference>
<dbReference type="InParanoid" id="A0A3A9JQS4"/>
<evidence type="ECO:0000313" key="7">
    <source>
        <dbReference type="EMBL" id="RMI17515.1"/>
    </source>
</evidence>
<comment type="caution">
    <text evidence="6">The sequence shown here is derived from an EMBL/GenBank/DDBJ whole genome shotgun (WGS) entry which is preliminary data.</text>
</comment>
<feature type="domain" description="IclR-ED" evidence="5">
    <location>
        <begin position="80"/>
        <end position="264"/>
    </location>
</feature>
<dbReference type="PROSITE" id="PS51077">
    <property type="entry name" value="HTH_ICLR"/>
    <property type="match status" value="1"/>
</dbReference>
<dbReference type="InterPro" id="IPR014757">
    <property type="entry name" value="Tscrpt_reg_IclR_C"/>
</dbReference>
<dbReference type="Proteomes" id="UP000278036">
    <property type="component" value="Unassembled WGS sequence"/>
</dbReference>
<feature type="domain" description="HTH iclR-type" evidence="4">
    <location>
        <begin position="19"/>
        <end position="79"/>
    </location>
</feature>
<dbReference type="GO" id="GO:0003677">
    <property type="term" value="F:DNA binding"/>
    <property type="evidence" value="ECO:0007669"/>
    <property type="project" value="UniProtKB-KW"/>
</dbReference>
<dbReference type="AlphaFoldDB" id="A0A3A9JQS4"/>
<accession>A0A3A9JQS4</accession>
<dbReference type="Proteomes" id="UP000274097">
    <property type="component" value="Unassembled WGS sequence"/>
</dbReference>
<dbReference type="GO" id="GO:0045892">
    <property type="term" value="P:negative regulation of DNA-templated transcription"/>
    <property type="evidence" value="ECO:0007669"/>
    <property type="project" value="TreeGrafter"/>
</dbReference>
<evidence type="ECO:0000256" key="3">
    <source>
        <dbReference type="ARBA" id="ARBA00023163"/>
    </source>
</evidence>
<dbReference type="InterPro" id="IPR029016">
    <property type="entry name" value="GAF-like_dom_sf"/>
</dbReference>
<dbReference type="EMBL" id="RAQU01000003">
    <property type="protein sequence ID" value="RKK06174.1"/>
    <property type="molecule type" value="Genomic_DNA"/>
</dbReference>
<keyword evidence="8" id="KW-1185">Reference proteome</keyword>
<dbReference type="Pfam" id="PF01614">
    <property type="entry name" value="IclR_C"/>
    <property type="match status" value="1"/>
</dbReference>
<evidence type="ECO:0000256" key="1">
    <source>
        <dbReference type="ARBA" id="ARBA00023015"/>
    </source>
</evidence>
<reference evidence="6 9" key="1">
    <citation type="submission" date="2018-09" db="EMBL/GenBank/DDBJ databases">
        <title>Roseomonas sp. nov., isolated from feces of Tibetan antelopes in the Qinghai-Tibet plateau, China.</title>
        <authorList>
            <person name="Tian Z."/>
        </authorList>
    </citation>
    <scope>NUCLEOTIDE SEQUENCE [LARGE SCALE GENOMIC DNA]</scope>
    <source>
        <strain evidence="7 8">Z23</strain>
        <strain evidence="6 9">Z24</strain>
    </source>
</reference>
<evidence type="ECO:0000259" key="5">
    <source>
        <dbReference type="PROSITE" id="PS51078"/>
    </source>
</evidence>
<dbReference type="OrthoDB" id="6057486at2"/>
<keyword evidence="3" id="KW-0804">Transcription</keyword>
<name>A0A3A9JQS4_9PROT</name>
<evidence type="ECO:0000256" key="2">
    <source>
        <dbReference type="ARBA" id="ARBA00023125"/>
    </source>
</evidence>
<dbReference type="InterPro" id="IPR050707">
    <property type="entry name" value="HTH_MetabolicPath_Reg"/>
</dbReference>
<dbReference type="SUPFAM" id="SSF55781">
    <property type="entry name" value="GAF domain-like"/>
    <property type="match status" value="1"/>
</dbReference>
<proteinExistence type="predicted"/>
<dbReference type="InterPro" id="IPR036388">
    <property type="entry name" value="WH-like_DNA-bd_sf"/>
</dbReference>
<dbReference type="PANTHER" id="PTHR30136">
    <property type="entry name" value="HELIX-TURN-HELIX TRANSCRIPTIONAL REGULATOR, ICLR FAMILY"/>
    <property type="match status" value="1"/>
</dbReference>
<dbReference type="InterPro" id="IPR036390">
    <property type="entry name" value="WH_DNA-bd_sf"/>
</dbReference>
<evidence type="ECO:0000259" key="4">
    <source>
        <dbReference type="PROSITE" id="PS51077"/>
    </source>
</evidence>
<dbReference type="PROSITE" id="PS51078">
    <property type="entry name" value="ICLR_ED"/>
    <property type="match status" value="1"/>
</dbReference>
<dbReference type="RefSeq" id="WP_120636367.1">
    <property type="nucleotide sequence ID" value="NZ_RAQU01000003.1"/>
</dbReference>